<proteinExistence type="predicted"/>
<dbReference type="EMBL" id="VSSQ01002817">
    <property type="protein sequence ID" value="MPM17552.1"/>
    <property type="molecule type" value="Genomic_DNA"/>
</dbReference>
<keyword evidence="1" id="KW-1133">Transmembrane helix</keyword>
<evidence type="ECO:0000313" key="2">
    <source>
        <dbReference type="EMBL" id="MPM17552.1"/>
    </source>
</evidence>
<sequence>MADPATIGLAVKAAVTALSDERLRKTIGWIIAAILSPLILIVVLICGLLSGGADHNNAAMDLCYYGGIVSDSVPEEYRQYIEDMQASFASIDSSIASVSSMTENGSGLDSHRVKAIFYALFFGTENLSGIDTGKFVDCFVTYEERTSTWTDEDGMEHTETYTVAVPIASLDTVYGNITAAMGVEITDDDKENADSIYSRTSSGGDTFSGGYESGGEQSIELDVSTFVDITEKNNLDLVTYAVNAWESGWGYVWGTYGSVLTESLFEYKLEQYPDGVGSYEDFIRENWLGGRTTDCVGLIKGYGWLDPDTLTIDYGTNGMPDVGADQMYNNATVKGDISTMPDIPGLAVWHKGHIGVYIGNGEVIEAMGTKYGVVKTKLADRSFTAWLEVPYISYIADPEE</sequence>
<comment type="caution">
    <text evidence="2">The sequence shown here is derived from an EMBL/GenBank/DDBJ whole genome shotgun (WGS) entry which is preliminary data.</text>
</comment>
<keyword evidence="1" id="KW-0472">Membrane</keyword>
<organism evidence="2">
    <name type="scientific">bioreactor metagenome</name>
    <dbReference type="NCBI Taxonomy" id="1076179"/>
    <lineage>
        <taxon>unclassified sequences</taxon>
        <taxon>metagenomes</taxon>
        <taxon>ecological metagenomes</taxon>
    </lineage>
</organism>
<keyword evidence="1" id="KW-0812">Transmembrane</keyword>
<accession>A0A644XMY5</accession>
<gene>
    <name evidence="2" type="ORF">SDC9_63948</name>
</gene>
<name>A0A644XMY5_9ZZZZ</name>
<evidence type="ECO:0008006" key="3">
    <source>
        <dbReference type="Google" id="ProtNLM"/>
    </source>
</evidence>
<protein>
    <recommendedName>
        <fullName evidence="3">NlpC/P60 domain-containing protein</fullName>
    </recommendedName>
</protein>
<feature type="transmembrane region" description="Helical" evidence="1">
    <location>
        <begin position="27"/>
        <end position="50"/>
    </location>
</feature>
<dbReference type="AlphaFoldDB" id="A0A644XMY5"/>
<dbReference type="Gene3D" id="3.90.1720.10">
    <property type="entry name" value="endopeptidase domain like (from Nostoc punctiforme)"/>
    <property type="match status" value="1"/>
</dbReference>
<evidence type="ECO:0000256" key="1">
    <source>
        <dbReference type="SAM" id="Phobius"/>
    </source>
</evidence>
<reference evidence="2" key="1">
    <citation type="submission" date="2019-08" db="EMBL/GenBank/DDBJ databases">
        <authorList>
            <person name="Kucharzyk K."/>
            <person name="Murdoch R.W."/>
            <person name="Higgins S."/>
            <person name="Loffler F."/>
        </authorList>
    </citation>
    <scope>NUCLEOTIDE SEQUENCE</scope>
</reference>